<name>A0ABU6V966_9FABA</name>
<organism evidence="1 2">
    <name type="scientific">Stylosanthes scabra</name>
    <dbReference type="NCBI Taxonomy" id="79078"/>
    <lineage>
        <taxon>Eukaryota</taxon>
        <taxon>Viridiplantae</taxon>
        <taxon>Streptophyta</taxon>
        <taxon>Embryophyta</taxon>
        <taxon>Tracheophyta</taxon>
        <taxon>Spermatophyta</taxon>
        <taxon>Magnoliopsida</taxon>
        <taxon>eudicotyledons</taxon>
        <taxon>Gunneridae</taxon>
        <taxon>Pentapetalae</taxon>
        <taxon>rosids</taxon>
        <taxon>fabids</taxon>
        <taxon>Fabales</taxon>
        <taxon>Fabaceae</taxon>
        <taxon>Papilionoideae</taxon>
        <taxon>50 kb inversion clade</taxon>
        <taxon>dalbergioids sensu lato</taxon>
        <taxon>Dalbergieae</taxon>
        <taxon>Pterocarpus clade</taxon>
        <taxon>Stylosanthes</taxon>
    </lineage>
</organism>
<accession>A0ABU6V966</accession>
<keyword evidence="2" id="KW-1185">Reference proteome</keyword>
<reference evidence="1 2" key="1">
    <citation type="journal article" date="2023" name="Plants (Basel)">
        <title>Bridging the Gap: Combining Genomics and Transcriptomics Approaches to Understand Stylosanthes scabra, an Orphan Legume from the Brazilian Caatinga.</title>
        <authorList>
            <person name="Ferreira-Neto J.R.C."/>
            <person name="da Silva M.D."/>
            <person name="Binneck E."/>
            <person name="de Melo N.F."/>
            <person name="da Silva R.H."/>
            <person name="de Melo A.L.T.M."/>
            <person name="Pandolfi V."/>
            <person name="Bustamante F.O."/>
            <person name="Brasileiro-Vidal A.C."/>
            <person name="Benko-Iseppon A.M."/>
        </authorList>
    </citation>
    <scope>NUCLEOTIDE SEQUENCE [LARGE SCALE GENOMIC DNA]</scope>
    <source>
        <tissue evidence="1">Leaves</tissue>
    </source>
</reference>
<sequence length="107" mass="12201">MEVACLPPFNFRIYSGFSRLEAGTAWGFNSRAPKHDEIHLWASVPLKATLIWGAHHNVKTMFLNPRWKKKAEASNLIIAAREIRSSCIERNSCKRLMAENVEEVCDS</sequence>
<proteinExistence type="predicted"/>
<evidence type="ECO:0000313" key="2">
    <source>
        <dbReference type="Proteomes" id="UP001341840"/>
    </source>
</evidence>
<comment type="caution">
    <text evidence="1">The sequence shown here is derived from an EMBL/GenBank/DDBJ whole genome shotgun (WGS) entry which is preliminary data.</text>
</comment>
<protein>
    <submittedName>
        <fullName evidence="1">Uncharacterized protein</fullName>
    </submittedName>
</protein>
<gene>
    <name evidence="1" type="ORF">PIB30_011897</name>
</gene>
<evidence type="ECO:0000313" key="1">
    <source>
        <dbReference type="EMBL" id="MED6168468.1"/>
    </source>
</evidence>
<dbReference type="Proteomes" id="UP001341840">
    <property type="component" value="Unassembled WGS sequence"/>
</dbReference>
<dbReference type="EMBL" id="JASCZI010151064">
    <property type="protein sequence ID" value="MED6168468.1"/>
    <property type="molecule type" value="Genomic_DNA"/>
</dbReference>